<dbReference type="SUPFAM" id="SSF51182">
    <property type="entry name" value="RmlC-like cupins"/>
    <property type="match status" value="1"/>
</dbReference>
<evidence type="ECO:0000259" key="1">
    <source>
        <dbReference type="Pfam" id="PF07883"/>
    </source>
</evidence>
<keyword evidence="3" id="KW-1185">Reference proteome</keyword>
<dbReference type="Proteomes" id="UP000642284">
    <property type="component" value="Unassembled WGS sequence"/>
</dbReference>
<gene>
    <name evidence="2" type="ORF">H9Y04_39155</name>
</gene>
<dbReference type="RefSeq" id="WP_187818999.1">
    <property type="nucleotide sequence ID" value="NZ_JACTVJ010000028.1"/>
</dbReference>
<organism evidence="2 3">
    <name type="scientific">Streptomyces polyasparticus</name>
    <dbReference type="NCBI Taxonomy" id="2767826"/>
    <lineage>
        <taxon>Bacteria</taxon>
        <taxon>Bacillati</taxon>
        <taxon>Actinomycetota</taxon>
        <taxon>Actinomycetes</taxon>
        <taxon>Kitasatosporales</taxon>
        <taxon>Streptomycetaceae</taxon>
        <taxon>Streptomyces</taxon>
    </lineage>
</organism>
<reference evidence="2 3" key="1">
    <citation type="submission" date="2020-08" db="EMBL/GenBank/DDBJ databases">
        <title>Genemic of Streptomyces polyaspartic.</title>
        <authorList>
            <person name="Liu W."/>
        </authorList>
    </citation>
    <scope>NUCLEOTIDE SEQUENCE [LARGE SCALE GENOMIC DNA]</scope>
    <source>
        <strain evidence="2 3">TRM66268-LWL</strain>
    </source>
</reference>
<dbReference type="InterPro" id="IPR013096">
    <property type="entry name" value="Cupin_2"/>
</dbReference>
<dbReference type="Gene3D" id="2.60.120.10">
    <property type="entry name" value="Jelly Rolls"/>
    <property type="match status" value="1"/>
</dbReference>
<dbReference type="EMBL" id="JACTVJ010000028">
    <property type="protein sequence ID" value="MBC9718562.1"/>
    <property type="molecule type" value="Genomic_DNA"/>
</dbReference>
<dbReference type="InterPro" id="IPR011051">
    <property type="entry name" value="RmlC_Cupin_sf"/>
</dbReference>
<evidence type="ECO:0000313" key="3">
    <source>
        <dbReference type="Proteomes" id="UP000642284"/>
    </source>
</evidence>
<protein>
    <submittedName>
        <fullName evidence="2">Cupin domain-containing protein</fullName>
    </submittedName>
</protein>
<dbReference type="InterPro" id="IPR014710">
    <property type="entry name" value="RmlC-like_jellyroll"/>
</dbReference>
<feature type="domain" description="Cupin type-2" evidence="1">
    <location>
        <begin position="39"/>
        <end position="86"/>
    </location>
</feature>
<proteinExistence type="predicted"/>
<name>A0ABR7SUE2_9ACTN</name>
<evidence type="ECO:0000313" key="2">
    <source>
        <dbReference type="EMBL" id="MBC9718562.1"/>
    </source>
</evidence>
<accession>A0ABR7SUE2</accession>
<comment type="caution">
    <text evidence="2">The sequence shown here is derived from an EMBL/GenBank/DDBJ whole genome shotgun (WGS) entry which is preliminary data.</text>
</comment>
<dbReference type="Pfam" id="PF07883">
    <property type="entry name" value="Cupin_2"/>
    <property type="match status" value="1"/>
</dbReference>
<sequence length="124" mass="12701">MSSVNLVETAGVLPAAWSSRSVGHVGTACVKVLRMDGSPVPEEVHAAAEVLLVLDGRLELLVEGAEFAVERGEMFRVPAGARHAVGPGSHGTLVIVEEAGGGCPYVFGQGPRPLGSCGRGRAES</sequence>